<feature type="binding site" evidence="7">
    <location>
        <position position="318"/>
    </location>
    <ligand>
        <name>substrate</name>
    </ligand>
</feature>
<dbReference type="InterPro" id="IPR019796">
    <property type="entry name" value="G6P_DH_AS"/>
</dbReference>
<dbReference type="Gene3D" id="3.30.360.10">
    <property type="entry name" value="Dihydrodipicolinate Reductase, domain 2"/>
    <property type="match status" value="1"/>
</dbReference>
<comment type="pathway">
    <text evidence="1 7">Carbohydrate degradation; pentose phosphate pathway; D-ribulose 5-phosphate from D-glucose 6-phosphate (oxidative stage): step 1/3.</text>
</comment>
<feature type="binding site" evidence="7">
    <location>
        <position position="209"/>
    </location>
    <ligand>
        <name>substrate</name>
    </ligand>
</feature>
<gene>
    <name evidence="7 10" type="primary">zwf</name>
    <name evidence="10" type="ORF">FNV44_00800</name>
</gene>
<dbReference type="GO" id="GO:0050661">
    <property type="term" value="F:NADP binding"/>
    <property type="evidence" value="ECO:0007669"/>
    <property type="project" value="UniProtKB-UniRule"/>
</dbReference>
<keyword evidence="4 7" id="KW-0521">NADP</keyword>
<dbReference type="Proteomes" id="UP000315938">
    <property type="component" value="Unassembled WGS sequence"/>
</dbReference>
<name>A0A553IHD2_ACHLA</name>
<dbReference type="GO" id="GO:0006006">
    <property type="term" value="P:glucose metabolic process"/>
    <property type="evidence" value="ECO:0007669"/>
    <property type="project" value="UniProtKB-KW"/>
</dbReference>
<dbReference type="Pfam" id="PF00479">
    <property type="entry name" value="G6PD_N"/>
    <property type="match status" value="1"/>
</dbReference>
<dbReference type="PIRSF" id="PIRSF000110">
    <property type="entry name" value="G6PD"/>
    <property type="match status" value="1"/>
</dbReference>
<evidence type="ECO:0000256" key="6">
    <source>
        <dbReference type="ARBA" id="ARBA00023277"/>
    </source>
</evidence>
<feature type="binding site" evidence="7">
    <location>
        <position position="171"/>
    </location>
    <ligand>
        <name>substrate</name>
    </ligand>
</feature>
<evidence type="ECO:0000256" key="7">
    <source>
        <dbReference type="HAMAP-Rule" id="MF_00966"/>
    </source>
</evidence>
<dbReference type="AlphaFoldDB" id="A0A553IHD2"/>
<evidence type="ECO:0000313" key="11">
    <source>
        <dbReference type="Proteomes" id="UP000315938"/>
    </source>
</evidence>
<dbReference type="RefSeq" id="WP_064211905.1">
    <property type="nucleotide sequence ID" value="NZ_JACAOE010000001.1"/>
</dbReference>
<dbReference type="GO" id="GO:0005829">
    <property type="term" value="C:cytosol"/>
    <property type="evidence" value="ECO:0007669"/>
    <property type="project" value="TreeGrafter"/>
</dbReference>
<comment type="similarity">
    <text evidence="2 7">Belongs to the glucose-6-phosphate dehydrogenase family.</text>
</comment>
<evidence type="ECO:0000313" key="10">
    <source>
        <dbReference type="EMBL" id="TRX99611.1"/>
    </source>
</evidence>
<comment type="caution">
    <text evidence="10">The sequence shown here is derived from an EMBL/GenBank/DDBJ whole genome shotgun (WGS) entry which is preliminary data.</text>
</comment>
<dbReference type="UniPathway" id="UPA00115">
    <property type="reaction ID" value="UER00408"/>
</dbReference>
<comment type="catalytic activity">
    <reaction evidence="7">
        <text>D-glucose 6-phosphate + NADP(+) = 6-phospho-D-glucono-1,5-lactone + NADPH + H(+)</text>
        <dbReference type="Rhea" id="RHEA:15841"/>
        <dbReference type="ChEBI" id="CHEBI:15378"/>
        <dbReference type="ChEBI" id="CHEBI:57783"/>
        <dbReference type="ChEBI" id="CHEBI:57955"/>
        <dbReference type="ChEBI" id="CHEBI:58349"/>
        <dbReference type="ChEBI" id="CHEBI:61548"/>
        <dbReference type="EC" id="1.1.1.49"/>
    </reaction>
</comment>
<dbReference type="EMBL" id="VKID01000001">
    <property type="protein sequence ID" value="TRX99611.1"/>
    <property type="molecule type" value="Genomic_DNA"/>
</dbReference>
<feature type="domain" description="Glucose-6-phosphate dehydrogenase C-terminal" evidence="9">
    <location>
        <begin position="182"/>
        <end position="430"/>
    </location>
</feature>
<dbReference type="PRINTS" id="PR00079">
    <property type="entry name" value="G6PDHDRGNASE"/>
</dbReference>
<dbReference type="Gene3D" id="3.40.50.720">
    <property type="entry name" value="NAD(P)-binding Rossmann-like Domain"/>
    <property type="match status" value="1"/>
</dbReference>
<keyword evidence="6 7" id="KW-0119">Carbohydrate metabolism</keyword>
<sequence length="449" mass="52165">MKKDLIIVIFGSTGDLTARKLLPAITALYNSNNITQNLQVIALGRRDFDTKAYLEYIQKHTTKKLDMVTLNKILTYYEIQITEPQDYVNLQKFIEPMLKPDTKEIYYMAIGPEILKTVSKNVSQSKLIEYKNPNQVLVFEKPFGHDLDSAMAVNDMLWNYFDESQIFRIDHYLGKEMIQNLMTVRFANRILKDTWDSKSIQSVKIHVKEEEGILSRAGYYDTSGALKDMVQSHLLQILSLVAMDAPKKYQSYYIKDEKVKVLRSLEIDQESVVFGQYKGYLDEENIPSDSNTETFVYFKTYVNTPRFRGIPFEILTGKKLAKKESYIEILYYPTDEQENWHLDILPNKLTIHIQPNDGVALNINSKKPGLKENLEEVTLSFNTSESVEGNIPEAYEKLILDIVTGHKTLFTRWDEIDASWHFIDQIKKCTNCVIVYEDEKDIMSHIHKK</sequence>
<dbReference type="GO" id="GO:0009051">
    <property type="term" value="P:pentose-phosphate shunt, oxidative branch"/>
    <property type="evidence" value="ECO:0007669"/>
    <property type="project" value="TreeGrafter"/>
</dbReference>
<organism evidence="10 11">
    <name type="scientific">Acholeplasma laidlawii</name>
    <dbReference type="NCBI Taxonomy" id="2148"/>
    <lineage>
        <taxon>Bacteria</taxon>
        <taxon>Bacillati</taxon>
        <taxon>Mycoplasmatota</taxon>
        <taxon>Mollicutes</taxon>
        <taxon>Acholeplasmatales</taxon>
        <taxon>Acholeplasmataceae</taxon>
        <taxon>Acholeplasma</taxon>
    </lineage>
</organism>
<keyword evidence="5 7" id="KW-0560">Oxidoreductase</keyword>
<feature type="binding site" evidence="7">
    <location>
        <position position="141"/>
    </location>
    <ligand>
        <name>NADP(+)</name>
        <dbReference type="ChEBI" id="CHEBI:58349"/>
    </ligand>
</feature>
<feature type="binding site" evidence="7">
    <location>
        <position position="323"/>
    </location>
    <ligand>
        <name>substrate</name>
    </ligand>
</feature>
<dbReference type="PANTHER" id="PTHR23429:SF0">
    <property type="entry name" value="GLUCOSE-6-PHOSPHATE 1-DEHYDROGENASE"/>
    <property type="match status" value="1"/>
</dbReference>
<dbReference type="SUPFAM" id="SSF55347">
    <property type="entry name" value="Glyceraldehyde-3-phosphate dehydrogenase-like, C-terminal domain"/>
    <property type="match status" value="1"/>
</dbReference>
<evidence type="ECO:0000256" key="4">
    <source>
        <dbReference type="ARBA" id="ARBA00022857"/>
    </source>
</evidence>
<feature type="active site" description="Proton acceptor" evidence="7">
    <location>
        <position position="233"/>
    </location>
</feature>
<proteinExistence type="inferred from homology"/>
<comment type="caution">
    <text evidence="7">Lacks conserved residue(s) required for the propagation of feature annotation.</text>
</comment>
<dbReference type="GO" id="GO:0004345">
    <property type="term" value="F:glucose-6-phosphate dehydrogenase activity"/>
    <property type="evidence" value="ECO:0007669"/>
    <property type="project" value="UniProtKB-UniRule"/>
</dbReference>
<evidence type="ECO:0000256" key="2">
    <source>
        <dbReference type="ARBA" id="ARBA00009975"/>
    </source>
</evidence>
<dbReference type="EC" id="1.1.1.49" evidence="7"/>
<evidence type="ECO:0000256" key="1">
    <source>
        <dbReference type="ARBA" id="ARBA00004937"/>
    </source>
</evidence>
<dbReference type="SUPFAM" id="SSF51735">
    <property type="entry name" value="NAD(P)-binding Rossmann-fold domains"/>
    <property type="match status" value="1"/>
</dbReference>
<comment type="function">
    <text evidence="7">Catalyzes the oxidation of glucose 6-phosphate to 6-phosphogluconolactone.</text>
</comment>
<feature type="binding site" evidence="7">
    <location>
        <position position="175"/>
    </location>
    <ligand>
        <name>substrate</name>
    </ligand>
</feature>
<keyword evidence="3 7" id="KW-0313">Glucose metabolism</keyword>
<dbReference type="HAMAP" id="MF_00966">
    <property type="entry name" value="G6PD"/>
    <property type="match status" value="1"/>
</dbReference>
<dbReference type="NCBIfam" id="TIGR00871">
    <property type="entry name" value="zwf"/>
    <property type="match status" value="1"/>
</dbReference>
<dbReference type="InterPro" id="IPR036291">
    <property type="entry name" value="NAD(P)-bd_dom_sf"/>
</dbReference>
<reference evidence="10 11" key="1">
    <citation type="submission" date="2019-07" db="EMBL/GenBank/DDBJ databases">
        <title>Genome sequence of Acholeplasma laidlawii strain with increased resistance to erythromycin.</title>
        <authorList>
            <person name="Medvedeva E.S."/>
            <person name="Baranova N.B."/>
            <person name="Siniagina M.N."/>
            <person name="Mouzykantov A."/>
            <person name="Chernova O.A."/>
            <person name="Chernov V.M."/>
        </authorList>
    </citation>
    <scope>NUCLEOTIDE SEQUENCE [LARGE SCALE GENOMIC DNA]</scope>
    <source>
        <strain evidence="10 11">PG8REry</strain>
    </source>
</reference>
<accession>A0A553IHD2</accession>
<dbReference type="InterPro" id="IPR022675">
    <property type="entry name" value="G6P_DH_C"/>
</dbReference>
<dbReference type="PANTHER" id="PTHR23429">
    <property type="entry name" value="GLUCOSE-6-PHOSPHATE 1-DEHYDROGENASE G6PD"/>
    <property type="match status" value="1"/>
</dbReference>
<dbReference type="InterPro" id="IPR001282">
    <property type="entry name" value="G6P_DH"/>
</dbReference>
<feature type="domain" description="Glucose-6-phosphate dehydrogenase NAD-binding" evidence="8">
    <location>
        <begin position="8"/>
        <end position="180"/>
    </location>
</feature>
<feature type="binding site" evidence="7">
    <location>
        <position position="45"/>
    </location>
    <ligand>
        <name>NADP(+)</name>
        <dbReference type="ChEBI" id="CHEBI:58349"/>
    </ligand>
</feature>
<evidence type="ECO:0000256" key="5">
    <source>
        <dbReference type="ARBA" id="ARBA00023002"/>
    </source>
</evidence>
<evidence type="ECO:0000256" key="3">
    <source>
        <dbReference type="ARBA" id="ARBA00022526"/>
    </source>
</evidence>
<dbReference type="InterPro" id="IPR022674">
    <property type="entry name" value="G6P_DH_NAD-bd"/>
</dbReference>
<feature type="binding site" evidence="7">
    <location>
        <position position="228"/>
    </location>
    <ligand>
        <name>substrate</name>
    </ligand>
</feature>
<protein>
    <recommendedName>
        <fullName evidence="7">Glucose-6-phosphate 1-dehydrogenase</fullName>
        <shortName evidence="7">G6PD</shortName>
        <ecNumber evidence="7">1.1.1.49</ecNumber>
    </recommendedName>
</protein>
<dbReference type="Pfam" id="PF02781">
    <property type="entry name" value="G6PD_C"/>
    <property type="match status" value="1"/>
</dbReference>
<dbReference type="PROSITE" id="PS00069">
    <property type="entry name" value="G6P_DEHYDROGENASE"/>
    <property type="match status" value="1"/>
</dbReference>
<evidence type="ECO:0000259" key="9">
    <source>
        <dbReference type="Pfam" id="PF02781"/>
    </source>
</evidence>
<evidence type="ECO:0000259" key="8">
    <source>
        <dbReference type="Pfam" id="PF00479"/>
    </source>
</evidence>